<feature type="domain" description="IDEAL" evidence="1">
    <location>
        <begin position="110"/>
        <end position="145"/>
    </location>
</feature>
<reference evidence="2 3" key="1">
    <citation type="submission" date="2019-06" db="EMBL/GenBank/DDBJ databases">
        <title>Saccharibacillus brassicae sp. nov., an endophytic bacterium isolated from Chinese cabbage seeds (Brassica pekinensis).</title>
        <authorList>
            <person name="Jiang L."/>
            <person name="Lee J."/>
            <person name="Kim S.W."/>
        </authorList>
    </citation>
    <scope>NUCLEOTIDE SEQUENCE [LARGE SCALE GENOMIC DNA]</scope>
    <source>
        <strain evidence="3">KCTC 43072 / ATSA2</strain>
    </source>
</reference>
<evidence type="ECO:0000313" key="2">
    <source>
        <dbReference type="EMBL" id="QDH21768.1"/>
    </source>
</evidence>
<dbReference type="KEGG" id="saca:FFV09_13470"/>
<organism evidence="2 3">
    <name type="scientific">Saccharibacillus brassicae</name>
    <dbReference type="NCBI Taxonomy" id="2583377"/>
    <lineage>
        <taxon>Bacteria</taxon>
        <taxon>Bacillati</taxon>
        <taxon>Bacillota</taxon>
        <taxon>Bacilli</taxon>
        <taxon>Bacillales</taxon>
        <taxon>Paenibacillaceae</taxon>
        <taxon>Saccharibacillus</taxon>
    </lineage>
</organism>
<dbReference type="OrthoDB" id="2427704at2"/>
<gene>
    <name evidence="2" type="ORF">FFV09_13470</name>
</gene>
<protein>
    <submittedName>
        <fullName evidence="2">IDEAL domain-containing protein</fullName>
    </submittedName>
</protein>
<keyword evidence="3" id="KW-1185">Reference proteome</keyword>
<dbReference type="SMART" id="SM00914">
    <property type="entry name" value="IDEAL"/>
    <property type="match status" value="1"/>
</dbReference>
<sequence length="150" mass="17357">MIMLNTKGITEVLHKQIAKFFEAEPVLLELTQDIHTNQGEQAGQTLHFSNPHYWVKVMDCSFESYVRPVILCEVIYFLKKEFMDAEVEVNVDIDLSADAEERIQISACISFNDQVELERGELNNLIDLALQLKDKEWFEELSNRYNAISA</sequence>
<dbReference type="InterPro" id="IPR014957">
    <property type="entry name" value="IDEAL_dom"/>
</dbReference>
<proteinExistence type="predicted"/>
<evidence type="ECO:0000259" key="1">
    <source>
        <dbReference type="SMART" id="SM00914"/>
    </source>
</evidence>
<dbReference type="EMBL" id="CP041217">
    <property type="protein sequence ID" value="QDH21768.1"/>
    <property type="molecule type" value="Genomic_DNA"/>
</dbReference>
<evidence type="ECO:0000313" key="3">
    <source>
        <dbReference type="Proteomes" id="UP000316968"/>
    </source>
</evidence>
<name>A0A4Y6UZ09_SACBS</name>
<dbReference type="Pfam" id="PF08858">
    <property type="entry name" value="IDEAL"/>
    <property type="match status" value="1"/>
</dbReference>
<dbReference type="Proteomes" id="UP000316968">
    <property type="component" value="Chromosome"/>
</dbReference>
<accession>A0A4Y6UZ09</accession>
<dbReference type="InterPro" id="IPR027393">
    <property type="entry name" value="Virus_scaffolding_prot_C"/>
</dbReference>
<dbReference type="AlphaFoldDB" id="A0A4Y6UZ09"/>
<dbReference type="Gene3D" id="4.10.810.10">
    <property type="entry name" value="Virus Scaffolding Protein, Chain A"/>
    <property type="match status" value="1"/>
</dbReference>
<dbReference type="RefSeq" id="WP_141448312.1">
    <property type="nucleotide sequence ID" value="NZ_CBCSAZ010000007.1"/>
</dbReference>